<evidence type="ECO:0000256" key="5">
    <source>
        <dbReference type="ARBA" id="ARBA00022989"/>
    </source>
</evidence>
<sequence length="163" mass="17950">MKIRNRESGQKNELNMTSMIDIVFLLLIFFVMTFKIVEMEGDFSVKMPLAGSASAVVDPTDLPLKLRLRSDDSGSLAGMALNDIEMGSGVDAFDKLRGNVIGLLGSSAPVEEEAGEGPEIEIDTDYNLRYEYVIRAITAVSGFKDGDQVVKLIEKIKFAKPRR</sequence>
<evidence type="ECO:0000256" key="4">
    <source>
        <dbReference type="ARBA" id="ARBA00022692"/>
    </source>
</evidence>
<evidence type="ECO:0000256" key="2">
    <source>
        <dbReference type="ARBA" id="ARBA00005811"/>
    </source>
</evidence>
<gene>
    <name evidence="9" type="ORF">Pla100_39830</name>
</gene>
<comment type="similarity">
    <text evidence="2 7">Belongs to the ExbD/TolR family.</text>
</comment>
<dbReference type="GO" id="GO:0005886">
    <property type="term" value="C:plasma membrane"/>
    <property type="evidence" value="ECO:0007669"/>
    <property type="project" value="UniProtKB-SubCell"/>
</dbReference>
<dbReference type="RefSeq" id="WP_146579268.1">
    <property type="nucleotide sequence ID" value="NZ_SJPM01000008.1"/>
</dbReference>
<dbReference type="AlphaFoldDB" id="A0A5C6A5N1"/>
<protein>
    <submittedName>
        <fullName evidence="9">Biopolymer transport protein ExbD/TolR</fullName>
    </submittedName>
</protein>
<keyword evidence="5 8" id="KW-1133">Transmembrane helix</keyword>
<dbReference type="GO" id="GO:0015031">
    <property type="term" value="P:protein transport"/>
    <property type="evidence" value="ECO:0007669"/>
    <property type="project" value="UniProtKB-KW"/>
</dbReference>
<dbReference type="Pfam" id="PF02472">
    <property type="entry name" value="ExbD"/>
    <property type="match status" value="1"/>
</dbReference>
<dbReference type="OrthoDB" id="9789920at2"/>
<keyword evidence="7" id="KW-0813">Transport</keyword>
<dbReference type="Proteomes" id="UP000316213">
    <property type="component" value="Unassembled WGS sequence"/>
</dbReference>
<dbReference type="InterPro" id="IPR003400">
    <property type="entry name" value="ExbD"/>
</dbReference>
<dbReference type="GO" id="GO:0022857">
    <property type="term" value="F:transmembrane transporter activity"/>
    <property type="evidence" value="ECO:0007669"/>
    <property type="project" value="InterPro"/>
</dbReference>
<evidence type="ECO:0000313" key="9">
    <source>
        <dbReference type="EMBL" id="TWT94371.1"/>
    </source>
</evidence>
<evidence type="ECO:0000256" key="1">
    <source>
        <dbReference type="ARBA" id="ARBA00004162"/>
    </source>
</evidence>
<proteinExistence type="inferred from homology"/>
<keyword evidence="3" id="KW-1003">Cell membrane</keyword>
<dbReference type="EMBL" id="SJPM01000008">
    <property type="protein sequence ID" value="TWT94371.1"/>
    <property type="molecule type" value="Genomic_DNA"/>
</dbReference>
<keyword evidence="10" id="KW-1185">Reference proteome</keyword>
<dbReference type="PANTHER" id="PTHR30558:SF3">
    <property type="entry name" value="BIOPOLYMER TRANSPORT PROTEIN EXBD-RELATED"/>
    <property type="match status" value="1"/>
</dbReference>
<name>A0A5C6A5N1_9BACT</name>
<accession>A0A5C6A5N1</accession>
<evidence type="ECO:0000256" key="8">
    <source>
        <dbReference type="SAM" id="Phobius"/>
    </source>
</evidence>
<evidence type="ECO:0000256" key="7">
    <source>
        <dbReference type="RuleBase" id="RU003879"/>
    </source>
</evidence>
<comment type="caution">
    <text evidence="9">The sequence shown here is derived from an EMBL/GenBank/DDBJ whole genome shotgun (WGS) entry which is preliminary data.</text>
</comment>
<keyword evidence="6 8" id="KW-0472">Membrane</keyword>
<dbReference type="PANTHER" id="PTHR30558">
    <property type="entry name" value="EXBD MEMBRANE COMPONENT OF PMF-DRIVEN MACROMOLECULE IMPORT SYSTEM"/>
    <property type="match status" value="1"/>
</dbReference>
<evidence type="ECO:0000313" key="10">
    <source>
        <dbReference type="Proteomes" id="UP000316213"/>
    </source>
</evidence>
<keyword evidence="7" id="KW-0653">Protein transport</keyword>
<evidence type="ECO:0000256" key="6">
    <source>
        <dbReference type="ARBA" id="ARBA00023136"/>
    </source>
</evidence>
<organism evidence="9 10">
    <name type="scientific">Neorhodopirellula pilleata</name>
    <dbReference type="NCBI Taxonomy" id="2714738"/>
    <lineage>
        <taxon>Bacteria</taxon>
        <taxon>Pseudomonadati</taxon>
        <taxon>Planctomycetota</taxon>
        <taxon>Planctomycetia</taxon>
        <taxon>Pirellulales</taxon>
        <taxon>Pirellulaceae</taxon>
        <taxon>Neorhodopirellula</taxon>
    </lineage>
</organism>
<reference evidence="9 10" key="1">
    <citation type="submission" date="2019-02" db="EMBL/GenBank/DDBJ databases">
        <title>Deep-cultivation of Planctomycetes and their phenomic and genomic characterization uncovers novel biology.</title>
        <authorList>
            <person name="Wiegand S."/>
            <person name="Jogler M."/>
            <person name="Boedeker C."/>
            <person name="Pinto D."/>
            <person name="Vollmers J."/>
            <person name="Rivas-Marin E."/>
            <person name="Kohn T."/>
            <person name="Peeters S.H."/>
            <person name="Heuer A."/>
            <person name="Rast P."/>
            <person name="Oberbeckmann S."/>
            <person name="Bunk B."/>
            <person name="Jeske O."/>
            <person name="Meyerdierks A."/>
            <person name="Storesund J.E."/>
            <person name="Kallscheuer N."/>
            <person name="Luecker S."/>
            <person name="Lage O.M."/>
            <person name="Pohl T."/>
            <person name="Merkel B.J."/>
            <person name="Hornburger P."/>
            <person name="Mueller R.-W."/>
            <person name="Bruemmer F."/>
            <person name="Labrenz M."/>
            <person name="Spormann A.M."/>
            <person name="Op Den Camp H."/>
            <person name="Overmann J."/>
            <person name="Amann R."/>
            <person name="Jetten M.S.M."/>
            <person name="Mascher T."/>
            <person name="Medema M.H."/>
            <person name="Devos D.P."/>
            <person name="Kaster A.-K."/>
            <person name="Ovreas L."/>
            <person name="Rohde M."/>
            <person name="Galperin M.Y."/>
            <person name="Jogler C."/>
        </authorList>
    </citation>
    <scope>NUCLEOTIDE SEQUENCE [LARGE SCALE GENOMIC DNA]</scope>
    <source>
        <strain evidence="9 10">Pla100</strain>
    </source>
</reference>
<comment type="subcellular location">
    <subcellularLocation>
        <location evidence="1">Cell membrane</location>
        <topology evidence="1">Single-pass membrane protein</topology>
    </subcellularLocation>
    <subcellularLocation>
        <location evidence="7">Cell membrane</location>
        <topology evidence="7">Single-pass type II membrane protein</topology>
    </subcellularLocation>
</comment>
<keyword evidence="4 7" id="KW-0812">Transmembrane</keyword>
<feature type="transmembrane region" description="Helical" evidence="8">
    <location>
        <begin position="20"/>
        <end position="37"/>
    </location>
</feature>
<evidence type="ECO:0000256" key="3">
    <source>
        <dbReference type="ARBA" id="ARBA00022475"/>
    </source>
</evidence>